<dbReference type="OrthoDB" id="7022011at2"/>
<dbReference type="RefSeq" id="WP_090540087.1">
    <property type="nucleotide sequence ID" value="NZ_FOYD01000009.1"/>
</dbReference>
<keyword evidence="1" id="KW-0732">Signal</keyword>
<name>A0A1I6BZ52_9GAMM</name>
<evidence type="ECO:0000256" key="1">
    <source>
        <dbReference type="SAM" id="SignalP"/>
    </source>
</evidence>
<dbReference type="NCBIfam" id="TIGR02448">
    <property type="entry name" value="conserverd hypothetical protein"/>
    <property type="match status" value="1"/>
</dbReference>
<dbReference type="AlphaFoldDB" id="A0A1I6BZ52"/>
<feature type="chain" id="PRO_5017264557" description="Holliday junction resolvasome, helicase subunit" evidence="1">
    <location>
        <begin position="22"/>
        <end position="105"/>
    </location>
</feature>
<dbReference type="Proteomes" id="UP000242815">
    <property type="component" value="Unassembled WGS sequence"/>
</dbReference>
<accession>A0A1I6BZ52</accession>
<dbReference type="Pfam" id="PF09498">
    <property type="entry name" value="DUF2388"/>
    <property type="match status" value="1"/>
</dbReference>
<dbReference type="EMBL" id="FOYD01000009">
    <property type="protein sequence ID" value="SFQ86211.1"/>
    <property type="molecule type" value="Genomic_DNA"/>
</dbReference>
<protein>
    <recommendedName>
        <fullName evidence="4">Holliday junction resolvasome, helicase subunit</fullName>
    </recommendedName>
</protein>
<organism evidence="2 3">
    <name type="scientific">Halopseudomonas formosensis</name>
    <dbReference type="NCBI Taxonomy" id="1002526"/>
    <lineage>
        <taxon>Bacteria</taxon>
        <taxon>Pseudomonadati</taxon>
        <taxon>Pseudomonadota</taxon>
        <taxon>Gammaproteobacteria</taxon>
        <taxon>Pseudomonadales</taxon>
        <taxon>Pseudomonadaceae</taxon>
        <taxon>Halopseudomonas</taxon>
    </lineage>
</organism>
<reference evidence="2 3" key="1">
    <citation type="submission" date="2016-10" db="EMBL/GenBank/DDBJ databases">
        <authorList>
            <person name="de Groot N.N."/>
        </authorList>
    </citation>
    <scope>NUCLEOTIDE SEQUENCE [LARGE SCALE GENOMIC DNA]</scope>
    <source>
        <strain evidence="2 3">JCM 18415</strain>
    </source>
</reference>
<evidence type="ECO:0008006" key="4">
    <source>
        <dbReference type="Google" id="ProtNLM"/>
    </source>
</evidence>
<evidence type="ECO:0000313" key="2">
    <source>
        <dbReference type="EMBL" id="SFQ86211.1"/>
    </source>
</evidence>
<evidence type="ECO:0000313" key="3">
    <source>
        <dbReference type="Proteomes" id="UP000242815"/>
    </source>
</evidence>
<sequence length="105" mass="10669">MKRLTLALGMAVLGLAGGAQASSFIGTTDAIGGSLVNSIEGTSDATSSIGNDKVVLDARDDAASFVASDGVTRGVQLEAALQHIREQLPELQATDMQLAEAILAL</sequence>
<dbReference type="InterPro" id="IPR012661">
    <property type="entry name" value="CHP02448"/>
</dbReference>
<dbReference type="STRING" id="1002526.SAMN05216578_10942"/>
<feature type="signal peptide" evidence="1">
    <location>
        <begin position="1"/>
        <end position="21"/>
    </location>
</feature>
<proteinExistence type="predicted"/>
<gene>
    <name evidence="2" type="ORF">SAMN05216578_10942</name>
</gene>